<reference evidence="2 3" key="1">
    <citation type="journal article" date="2021" name="Nat. Plants">
        <title>The Taxus genome provides insights into paclitaxel biosynthesis.</title>
        <authorList>
            <person name="Xiong X."/>
            <person name="Gou J."/>
            <person name="Liao Q."/>
            <person name="Li Y."/>
            <person name="Zhou Q."/>
            <person name="Bi G."/>
            <person name="Li C."/>
            <person name="Du R."/>
            <person name="Wang X."/>
            <person name="Sun T."/>
            <person name="Guo L."/>
            <person name="Liang H."/>
            <person name="Lu P."/>
            <person name="Wu Y."/>
            <person name="Zhang Z."/>
            <person name="Ro D.K."/>
            <person name="Shang Y."/>
            <person name="Huang S."/>
            <person name="Yan J."/>
        </authorList>
    </citation>
    <scope>NUCLEOTIDE SEQUENCE [LARGE SCALE GENOMIC DNA]</scope>
    <source>
        <strain evidence="2">Ta-2019</strain>
    </source>
</reference>
<dbReference type="Pfam" id="PF00931">
    <property type="entry name" value="NB-ARC"/>
    <property type="match status" value="1"/>
</dbReference>
<sequence>DEGRLLKNIMKCVKKVIKKVPLVVAKYQVGLNEAVKDFEMFTAKSSQSHHNVQIVGIWGMGGFGKTTLAKELYNEKCSPLERCIFLSDVRDATSNNLLHSKQIKLPEDLGVKGISFDNVEEGKGVLESRLRSIRLILVLDNVDHVDQLDTLLPPMDSLGSGSWIIVTTRESEVLTCWGISCIYKMKSIDPFHAHQLFCWHAFLQPSPPEGFEELVKNILDACNGLPVFEEENTLAIE</sequence>
<dbReference type="PRINTS" id="PR00364">
    <property type="entry name" value="DISEASERSIST"/>
</dbReference>
<dbReference type="Gene3D" id="3.40.50.300">
    <property type="entry name" value="P-loop containing nucleotide triphosphate hydrolases"/>
    <property type="match status" value="1"/>
</dbReference>
<dbReference type="SUPFAM" id="SSF52540">
    <property type="entry name" value="P-loop containing nucleoside triphosphate hydrolases"/>
    <property type="match status" value="1"/>
</dbReference>
<proteinExistence type="predicted"/>
<evidence type="ECO:0000259" key="1">
    <source>
        <dbReference type="Pfam" id="PF00931"/>
    </source>
</evidence>
<name>A0AA38FXJ5_TAXCH</name>
<organism evidence="2 3">
    <name type="scientific">Taxus chinensis</name>
    <name type="common">Chinese yew</name>
    <name type="synonym">Taxus wallichiana var. chinensis</name>
    <dbReference type="NCBI Taxonomy" id="29808"/>
    <lineage>
        <taxon>Eukaryota</taxon>
        <taxon>Viridiplantae</taxon>
        <taxon>Streptophyta</taxon>
        <taxon>Embryophyta</taxon>
        <taxon>Tracheophyta</taxon>
        <taxon>Spermatophyta</taxon>
        <taxon>Pinopsida</taxon>
        <taxon>Pinidae</taxon>
        <taxon>Conifers II</taxon>
        <taxon>Cupressales</taxon>
        <taxon>Taxaceae</taxon>
        <taxon>Taxus</taxon>
    </lineage>
</organism>
<gene>
    <name evidence="2" type="ORF">KI387_025983</name>
</gene>
<dbReference type="OMA" id="PLERCIF"/>
<dbReference type="InterPro" id="IPR002182">
    <property type="entry name" value="NB-ARC"/>
</dbReference>
<dbReference type="EMBL" id="JAHRHJ020000006">
    <property type="protein sequence ID" value="KAH9310948.1"/>
    <property type="molecule type" value="Genomic_DNA"/>
</dbReference>
<keyword evidence="3" id="KW-1185">Reference proteome</keyword>
<protein>
    <recommendedName>
        <fullName evidence="1">NB-ARC domain-containing protein</fullName>
    </recommendedName>
</protein>
<dbReference type="InterPro" id="IPR044974">
    <property type="entry name" value="Disease_R_plants"/>
</dbReference>
<dbReference type="GO" id="GO:0006952">
    <property type="term" value="P:defense response"/>
    <property type="evidence" value="ECO:0007669"/>
    <property type="project" value="InterPro"/>
</dbReference>
<feature type="domain" description="NB-ARC" evidence="1">
    <location>
        <begin position="49"/>
        <end position="202"/>
    </location>
</feature>
<dbReference type="GO" id="GO:0043531">
    <property type="term" value="F:ADP binding"/>
    <property type="evidence" value="ECO:0007669"/>
    <property type="project" value="InterPro"/>
</dbReference>
<dbReference type="AlphaFoldDB" id="A0AA38FXJ5"/>
<dbReference type="Proteomes" id="UP000824469">
    <property type="component" value="Unassembled WGS sequence"/>
</dbReference>
<comment type="caution">
    <text evidence="2">The sequence shown here is derived from an EMBL/GenBank/DDBJ whole genome shotgun (WGS) entry which is preliminary data.</text>
</comment>
<feature type="non-terminal residue" evidence="2">
    <location>
        <position position="237"/>
    </location>
</feature>
<feature type="non-terminal residue" evidence="2">
    <location>
        <position position="1"/>
    </location>
</feature>
<accession>A0AA38FXJ5</accession>
<dbReference type="PANTHER" id="PTHR11017">
    <property type="entry name" value="LEUCINE-RICH REPEAT-CONTAINING PROTEIN"/>
    <property type="match status" value="1"/>
</dbReference>
<evidence type="ECO:0000313" key="2">
    <source>
        <dbReference type="EMBL" id="KAH9310948.1"/>
    </source>
</evidence>
<dbReference type="PANTHER" id="PTHR11017:SF385">
    <property type="entry name" value="DISEASE RESISTANCE PROTEIN (TIR-NBS-LRR CLASS)-RELATED"/>
    <property type="match status" value="1"/>
</dbReference>
<evidence type="ECO:0000313" key="3">
    <source>
        <dbReference type="Proteomes" id="UP000824469"/>
    </source>
</evidence>
<dbReference type="InterPro" id="IPR027417">
    <property type="entry name" value="P-loop_NTPase"/>
</dbReference>